<keyword evidence="6" id="KW-0969">Cilium</keyword>
<comment type="similarity">
    <text evidence="1 2">Belongs to the flagella basal body rod proteins family.</text>
</comment>
<evidence type="ECO:0000313" key="6">
    <source>
        <dbReference type="EMBL" id="MCF6138872.1"/>
    </source>
</evidence>
<name>A0ABS9H1K9_9BACL</name>
<dbReference type="PROSITE" id="PS00588">
    <property type="entry name" value="FLAGELLA_BB_ROD"/>
    <property type="match status" value="1"/>
</dbReference>
<reference evidence="6 7" key="1">
    <citation type="submission" date="2022-01" db="EMBL/GenBank/DDBJ databases">
        <title>Alkalihalobacillus sp. EGI L200015, a novel bacterium isolated from a salt lake sediment.</title>
        <authorList>
            <person name="Gao L."/>
            <person name="Fang B.-Z."/>
            <person name="Li W.-J."/>
        </authorList>
    </citation>
    <scope>NUCLEOTIDE SEQUENCE [LARGE SCALE GENOMIC DNA]</scope>
    <source>
        <strain evidence="6 7">KCTC 12718</strain>
    </source>
</reference>
<dbReference type="Pfam" id="PF00460">
    <property type="entry name" value="Flg_bb_rod"/>
    <property type="match status" value="1"/>
</dbReference>
<dbReference type="RefSeq" id="WP_236337179.1">
    <property type="nucleotide sequence ID" value="NZ_JAKIJS010000001.1"/>
</dbReference>
<evidence type="ECO:0000256" key="2">
    <source>
        <dbReference type="RuleBase" id="RU362116"/>
    </source>
</evidence>
<dbReference type="InterPro" id="IPR010930">
    <property type="entry name" value="Flg_bb/hook_C_dom"/>
</dbReference>
<organism evidence="6 7">
    <name type="scientific">Pseudalkalibacillus berkeleyi</name>
    <dbReference type="NCBI Taxonomy" id="1069813"/>
    <lineage>
        <taxon>Bacteria</taxon>
        <taxon>Bacillati</taxon>
        <taxon>Bacillota</taxon>
        <taxon>Bacilli</taxon>
        <taxon>Bacillales</taxon>
        <taxon>Fictibacillaceae</taxon>
        <taxon>Pseudalkalibacillus</taxon>
    </lineage>
</organism>
<dbReference type="NCBIfam" id="TIGR03506">
    <property type="entry name" value="FlgEFG_subfam"/>
    <property type="match status" value="1"/>
</dbReference>
<dbReference type="Proteomes" id="UP001649381">
    <property type="component" value="Unassembled WGS sequence"/>
</dbReference>
<evidence type="ECO:0000313" key="7">
    <source>
        <dbReference type="Proteomes" id="UP001649381"/>
    </source>
</evidence>
<keyword evidence="7" id="KW-1185">Reference proteome</keyword>
<feature type="domain" description="Flagellar basal body rod protein N-terminal" evidence="3">
    <location>
        <begin position="5"/>
        <end position="35"/>
    </location>
</feature>
<dbReference type="PANTHER" id="PTHR30435:SF19">
    <property type="entry name" value="FLAGELLAR BASAL-BODY ROD PROTEIN FLGG"/>
    <property type="match status" value="1"/>
</dbReference>
<gene>
    <name evidence="6" type="ORF">L2716_14130</name>
</gene>
<evidence type="ECO:0000259" key="5">
    <source>
        <dbReference type="Pfam" id="PF22692"/>
    </source>
</evidence>
<dbReference type="Pfam" id="PF06429">
    <property type="entry name" value="Flg_bbr_C"/>
    <property type="match status" value="1"/>
</dbReference>
<keyword evidence="6" id="KW-0282">Flagellum</keyword>
<evidence type="ECO:0000259" key="3">
    <source>
        <dbReference type="Pfam" id="PF00460"/>
    </source>
</evidence>
<dbReference type="InterPro" id="IPR001444">
    <property type="entry name" value="Flag_bb_rod_N"/>
</dbReference>
<evidence type="ECO:0000259" key="4">
    <source>
        <dbReference type="Pfam" id="PF06429"/>
    </source>
</evidence>
<comment type="subcellular location">
    <subcellularLocation>
        <location evidence="2">Bacterial flagellum basal body</location>
    </subcellularLocation>
</comment>
<keyword evidence="2" id="KW-0975">Bacterial flagellum</keyword>
<dbReference type="EMBL" id="JAKIJS010000001">
    <property type="protein sequence ID" value="MCF6138872.1"/>
    <property type="molecule type" value="Genomic_DNA"/>
</dbReference>
<keyword evidence="6" id="KW-0966">Cell projection</keyword>
<proteinExistence type="inferred from homology"/>
<dbReference type="Pfam" id="PF22692">
    <property type="entry name" value="LlgE_F_G_D1"/>
    <property type="match status" value="1"/>
</dbReference>
<dbReference type="SUPFAM" id="SSF117143">
    <property type="entry name" value="Flagellar hook protein flgE"/>
    <property type="match status" value="1"/>
</dbReference>
<sequence>MFRGFYTAASGMIAQQRRQDLLTNNLANVNTPGYKADQASLRAFPQMLMSRLGETNMGDHSVPTKKQLGTLATAVYMQEALPKFKQGDIQETGNRLDVALLQGAVPTDEETGTQGALFFTVQNEAGDLRMTRNGNFSVDANGNLVTSNGDFVLDTNGNRIVVGGSDFEMDSNGFIPQANAQVNVALVENPNLLEKEGNGLFRLEEEAGFGSAIGNPDVSYQLKQGFVERSNVDVEQTTVEMLNAYRTFEANQKVLQAYDRTMEKSSNEIGRLG</sequence>
<comment type="caution">
    <text evidence="6">The sequence shown here is derived from an EMBL/GenBank/DDBJ whole genome shotgun (WGS) entry which is preliminary data.</text>
</comment>
<protein>
    <submittedName>
        <fullName evidence="6">Flagellar hook-basal body protein</fullName>
    </submittedName>
</protein>
<dbReference type="InterPro" id="IPR053967">
    <property type="entry name" value="LlgE_F_G-like_D1"/>
</dbReference>
<dbReference type="InterPro" id="IPR019776">
    <property type="entry name" value="Flagellar_basal_body_rod_CS"/>
</dbReference>
<evidence type="ECO:0000256" key="1">
    <source>
        <dbReference type="ARBA" id="ARBA00009677"/>
    </source>
</evidence>
<dbReference type="InterPro" id="IPR037925">
    <property type="entry name" value="FlgE/F/G-like"/>
</dbReference>
<dbReference type="PANTHER" id="PTHR30435">
    <property type="entry name" value="FLAGELLAR PROTEIN"/>
    <property type="match status" value="1"/>
</dbReference>
<feature type="domain" description="Flagellar basal-body/hook protein C-terminal" evidence="4">
    <location>
        <begin position="223"/>
        <end position="267"/>
    </location>
</feature>
<feature type="domain" description="Flagellar hook protein FlgE/F/G-like D1" evidence="5">
    <location>
        <begin position="114"/>
        <end position="159"/>
    </location>
</feature>
<accession>A0ABS9H1K9</accession>
<dbReference type="InterPro" id="IPR020013">
    <property type="entry name" value="Flagellar_FlgE/F/G"/>
</dbReference>